<organism evidence="4">
    <name type="scientific">Lygus hesperus</name>
    <name type="common">Western plant bug</name>
    <dbReference type="NCBI Taxonomy" id="30085"/>
    <lineage>
        <taxon>Eukaryota</taxon>
        <taxon>Metazoa</taxon>
        <taxon>Ecdysozoa</taxon>
        <taxon>Arthropoda</taxon>
        <taxon>Hexapoda</taxon>
        <taxon>Insecta</taxon>
        <taxon>Pterygota</taxon>
        <taxon>Neoptera</taxon>
        <taxon>Paraneoptera</taxon>
        <taxon>Hemiptera</taxon>
        <taxon>Heteroptera</taxon>
        <taxon>Panheteroptera</taxon>
        <taxon>Cimicomorpha</taxon>
        <taxon>Miridae</taxon>
        <taxon>Mirini</taxon>
        <taxon>Lygus</taxon>
    </lineage>
</organism>
<gene>
    <name evidence="4" type="primary">atpF_5</name>
    <name evidence="3" type="synonym">atpF_6</name>
    <name evidence="3" type="ORF">CM83_43553</name>
    <name evidence="4" type="ORF">CM83_43554</name>
    <name evidence="7" type="ORF">g.45815</name>
    <name evidence="6" type="ORF">g.45816</name>
</gene>
<protein>
    <submittedName>
        <fullName evidence="4">ATP synthase subunit b</fullName>
    </submittedName>
</protein>
<reference evidence="5" key="3">
    <citation type="submission" date="2014-09" db="EMBL/GenBank/DDBJ databases">
        <authorList>
            <person name="Magalhaes I.L.F."/>
            <person name="Oliveira U."/>
            <person name="Santos F.R."/>
            <person name="Vidigal T.H.D.A."/>
            <person name="Brescovit A.D."/>
            <person name="Santos A.J."/>
        </authorList>
    </citation>
    <scope>NUCLEOTIDE SEQUENCE</scope>
</reference>
<dbReference type="EMBL" id="GBRD01003384">
    <property type="protein sequence ID" value="JAG62437.1"/>
    <property type="molecule type" value="Transcribed_RNA"/>
</dbReference>
<evidence type="ECO:0000313" key="3">
    <source>
        <dbReference type="EMBL" id="JAG40691.1"/>
    </source>
</evidence>
<name>A0A0A9ZBG4_LYGHE</name>
<dbReference type="EMBL" id="GDHC01017976">
    <property type="protein sequence ID" value="JAQ00653.1"/>
    <property type="molecule type" value="Transcribed_RNA"/>
</dbReference>
<feature type="compositionally biased region" description="Basic and acidic residues" evidence="1">
    <location>
        <begin position="37"/>
        <end position="48"/>
    </location>
</feature>
<accession>A0A0A9ZBG4</accession>
<reference evidence="6" key="4">
    <citation type="journal article" date="2016" name="Gigascience">
        <title>De novo construction of an expanded transcriptome assembly for the western tarnished plant bug, Lygus hesperus.</title>
        <authorList>
            <person name="Tassone E.E."/>
            <person name="Geib S.M."/>
            <person name="Hall B."/>
            <person name="Fabrick J.A."/>
            <person name="Brent C.S."/>
            <person name="Hull J.J."/>
        </authorList>
    </citation>
    <scope>NUCLEOTIDE SEQUENCE</scope>
</reference>
<dbReference type="EMBL" id="GBHO01002913">
    <property type="protein sequence ID" value="JAG40691.1"/>
    <property type="molecule type" value="Transcribed_RNA"/>
</dbReference>
<feature type="chain" id="PRO_5015034138" evidence="2">
    <location>
        <begin position="21"/>
        <end position="119"/>
    </location>
</feature>
<dbReference type="EMBL" id="GDHC01006306">
    <property type="protein sequence ID" value="JAQ12323.1"/>
    <property type="molecule type" value="Transcribed_RNA"/>
</dbReference>
<evidence type="ECO:0000313" key="6">
    <source>
        <dbReference type="EMBL" id="JAQ00653.1"/>
    </source>
</evidence>
<feature type="region of interest" description="Disordered" evidence="1">
    <location>
        <begin position="37"/>
        <end position="61"/>
    </location>
</feature>
<evidence type="ECO:0000256" key="2">
    <source>
        <dbReference type="SAM" id="SignalP"/>
    </source>
</evidence>
<dbReference type="AlphaFoldDB" id="A0A0A9ZBG4"/>
<evidence type="ECO:0000313" key="7">
    <source>
        <dbReference type="EMBL" id="JAQ12323.1"/>
    </source>
</evidence>
<evidence type="ECO:0000256" key="1">
    <source>
        <dbReference type="SAM" id="MobiDB-lite"/>
    </source>
</evidence>
<keyword evidence="2" id="KW-0732">Signal</keyword>
<feature type="signal peptide" evidence="2">
    <location>
        <begin position="1"/>
        <end position="20"/>
    </location>
</feature>
<evidence type="ECO:0000313" key="5">
    <source>
        <dbReference type="EMBL" id="JAG62437.1"/>
    </source>
</evidence>
<sequence length="119" mass="14488">MPLLILVVILLVATLAQIEGQVVFRPHFLYKHRQQEKLEKENKRRQEIVDQQQFESRPEYNDPYYNYYYYQNQGDQENNNYYQPQRFGSFQPRANRVKRSNGIMHPLRLLTRHVIFVEG</sequence>
<proteinExistence type="predicted"/>
<dbReference type="EMBL" id="GBHO01002911">
    <property type="protein sequence ID" value="JAG40693.1"/>
    <property type="molecule type" value="Transcribed_RNA"/>
</dbReference>
<reference evidence="4" key="2">
    <citation type="submission" date="2014-07" db="EMBL/GenBank/DDBJ databases">
        <authorList>
            <person name="Hull J."/>
        </authorList>
    </citation>
    <scope>NUCLEOTIDE SEQUENCE</scope>
</reference>
<reference evidence="4" key="1">
    <citation type="journal article" date="2014" name="PLoS ONE">
        <title>Transcriptome-Based Identification of ABC Transporters in the Western Tarnished Plant Bug Lygus hesperus.</title>
        <authorList>
            <person name="Hull J.J."/>
            <person name="Chaney K."/>
            <person name="Geib S.M."/>
            <person name="Fabrick J.A."/>
            <person name="Brent C.S."/>
            <person name="Walsh D."/>
            <person name="Lavine L.C."/>
        </authorList>
    </citation>
    <scope>NUCLEOTIDE SEQUENCE</scope>
</reference>
<evidence type="ECO:0000313" key="4">
    <source>
        <dbReference type="EMBL" id="JAG40693.1"/>
    </source>
</evidence>